<name>A0A2G5SUU7_9PELO</name>
<evidence type="ECO:0008006" key="4">
    <source>
        <dbReference type="Google" id="ProtNLM"/>
    </source>
</evidence>
<evidence type="ECO:0000256" key="1">
    <source>
        <dbReference type="SAM" id="SignalP"/>
    </source>
</evidence>
<dbReference type="Proteomes" id="UP000230233">
    <property type="component" value="Chromosome X"/>
</dbReference>
<gene>
    <name evidence="2" type="primary">Cni-T14E8.4</name>
    <name evidence="2" type="synonym">Cnig_chr_X.g24559</name>
    <name evidence="2" type="ORF">B9Z55_024559</name>
</gene>
<keyword evidence="1" id="KW-0732">Signal</keyword>
<accession>A0A2G5SUU7</accession>
<feature type="signal peptide" evidence="1">
    <location>
        <begin position="1"/>
        <end position="16"/>
    </location>
</feature>
<organism evidence="2 3">
    <name type="scientific">Caenorhabditis nigoni</name>
    <dbReference type="NCBI Taxonomy" id="1611254"/>
    <lineage>
        <taxon>Eukaryota</taxon>
        <taxon>Metazoa</taxon>
        <taxon>Ecdysozoa</taxon>
        <taxon>Nematoda</taxon>
        <taxon>Chromadorea</taxon>
        <taxon>Rhabditida</taxon>
        <taxon>Rhabditina</taxon>
        <taxon>Rhabditomorpha</taxon>
        <taxon>Rhabditoidea</taxon>
        <taxon>Rhabditidae</taxon>
        <taxon>Peloderinae</taxon>
        <taxon>Caenorhabditis</taxon>
    </lineage>
</organism>
<proteinExistence type="predicted"/>
<keyword evidence="3" id="KW-1185">Reference proteome</keyword>
<dbReference type="EMBL" id="PDUG01000006">
    <property type="protein sequence ID" value="PIC18790.1"/>
    <property type="molecule type" value="Genomic_DNA"/>
</dbReference>
<dbReference type="STRING" id="1611254.A0A2G5SUU7"/>
<protein>
    <recommendedName>
        <fullName evidence="4">DUF19 domain-containing protein</fullName>
    </recommendedName>
</protein>
<dbReference type="AlphaFoldDB" id="A0A2G5SUU7"/>
<feature type="chain" id="PRO_5013727699" description="DUF19 domain-containing protein" evidence="1">
    <location>
        <begin position="17"/>
        <end position="521"/>
    </location>
</feature>
<comment type="caution">
    <text evidence="2">The sequence shown here is derived from an EMBL/GenBank/DDBJ whole genome shotgun (WGS) entry which is preliminary data.</text>
</comment>
<sequence length="521" mass="58832">MRLLLFSTTLCTVSLCCQLKDFLPCVMQLSAQKVDFNMNPIEVVFNITTEAKLMHTCRTYSRILPCFDQKMVQCGTPSEKMQLERGKRLHTYLCAPFSLQRQKIFLRRSKCIQEVLAEPQTSDCNRNDTIFADKLQSCKEMCTRPDCLTKIELSEASTCTYIKIGQKCNTEAAQFFGQMQQVLTNKEYPMQCQYDLSRKPEPELRKGLPVESLIAQTTSSTTYVTVHPPELPPVIDGIITRTSLPIMRRTDPHSKNKPRPTVSQSAGPVIKTVFVDERGAPMAPKTTTTTQKPKIVHKFLPNPYTTKNPNALKNDSVRTTRTIIPAGDKPAQTYVPWNYKADAVQVSTLSSLLAPVVKPTENVLAAPPVSFNFKMPPEQNITQPLRVEINWHDDGVKEEPTQAPGMYVSPWFIQNPSFVPPEIDFTRTTTTPSPSPLEAVNPLLNQLKSNSLNFTELGNQANNYFSAALSAFAETKKEMAHNDPWRTLIDAVAPTIHKFSPEMIPRIREEINRIQPQQRKQ</sequence>
<evidence type="ECO:0000313" key="2">
    <source>
        <dbReference type="EMBL" id="PIC18790.1"/>
    </source>
</evidence>
<evidence type="ECO:0000313" key="3">
    <source>
        <dbReference type="Proteomes" id="UP000230233"/>
    </source>
</evidence>
<dbReference type="OrthoDB" id="5779738at2759"/>
<reference evidence="3" key="1">
    <citation type="submission" date="2017-10" db="EMBL/GenBank/DDBJ databases">
        <title>Rapid genome shrinkage in a self-fertile nematode reveals novel sperm competition proteins.</title>
        <authorList>
            <person name="Yin D."/>
            <person name="Schwarz E.M."/>
            <person name="Thomas C.G."/>
            <person name="Felde R.L."/>
            <person name="Korf I.F."/>
            <person name="Cutter A.D."/>
            <person name="Schartner C.M."/>
            <person name="Ralston E.J."/>
            <person name="Meyer B.J."/>
            <person name="Haag E.S."/>
        </authorList>
    </citation>
    <scope>NUCLEOTIDE SEQUENCE [LARGE SCALE GENOMIC DNA]</scope>
    <source>
        <strain evidence="3">JU1422</strain>
    </source>
</reference>